<sequence length="59" mass="6617">MSGVLYTHEELAATIEAEAATLDPDQWVGGWNLTDYLIEAMQAGIITRINHDEDVDYYS</sequence>
<accession>A0ABX8VLK9</accession>
<protein>
    <submittedName>
        <fullName evidence="1">Uncharacterized protein</fullName>
    </submittedName>
</protein>
<dbReference type="RefSeq" id="WP_125477416.1">
    <property type="nucleotide sequence ID" value="NZ_BAAAVX010000034.1"/>
</dbReference>
<dbReference type="Proteomes" id="UP000825367">
    <property type="component" value="Chromosome"/>
</dbReference>
<gene>
    <name evidence="1" type="ORF">K0O64_09350</name>
</gene>
<name>A0ABX8VLK9_9MYCO</name>
<reference evidence="1 2" key="1">
    <citation type="submission" date="2021-07" db="EMBL/GenBank/DDBJ databases">
        <title>Whole genome sequencing of non-tuberculosis mycobacteria type-strains.</title>
        <authorList>
            <person name="Igarashi Y."/>
            <person name="Osugi A."/>
            <person name="Mitarai S."/>
        </authorList>
    </citation>
    <scope>NUCLEOTIDE SEQUENCE [LARGE SCALE GENOMIC DNA]</scope>
    <source>
        <strain evidence="1 2">JCM 16370</strain>
    </source>
</reference>
<organism evidence="1 2">
    <name type="scientific">Mycolicibacterium pallens</name>
    <dbReference type="NCBI Taxonomy" id="370524"/>
    <lineage>
        <taxon>Bacteria</taxon>
        <taxon>Bacillati</taxon>
        <taxon>Actinomycetota</taxon>
        <taxon>Actinomycetes</taxon>
        <taxon>Mycobacteriales</taxon>
        <taxon>Mycobacteriaceae</taxon>
        <taxon>Mycolicibacterium</taxon>
    </lineage>
</organism>
<keyword evidence="2" id="KW-1185">Reference proteome</keyword>
<proteinExistence type="predicted"/>
<dbReference type="EMBL" id="CP080333">
    <property type="protein sequence ID" value="QYL18671.1"/>
    <property type="molecule type" value="Genomic_DNA"/>
</dbReference>
<evidence type="ECO:0000313" key="2">
    <source>
        <dbReference type="Proteomes" id="UP000825367"/>
    </source>
</evidence>
<evidence type="ECO:0000313" key="1">
    <source>
        <dbReference type="EMBL" id="QYL18671.1"/>
    </source>
</evidence>